<feature type="binding site" evidence="7 9">
    <location>
        <position position="112"/>
    </location>
    <ligand>
        <name>3-methyl-2-oxobutanoate</name>
        <dbReference type="ChEBI" id="CHEBI:11851"/>
    </ligand>
</feature>
<name>A0A0X8JRX8_9BACT</name>
<dbReference type="NCBIfam" id="TIGR00222">
    <property type="entry name" value="panB"/>
    <property type="match status" value="1"/>
</dbReference>
<dbReference type="EC" id="2.1.2.11" evidence="7"/>
<dbReference type="GO" id="GO:0015940">
    <property type="term" value="P:pantothenate biosynthetic process"/>
    <property type="evidence" value="ECO:0007669"/>
    <property type="project" value="UniProtKB-UniRule"/>
</dbReference>
<evidence type="ECO:0000256" key="3">
    <source>
        <dbReference type="ARBA" id="ARBA00011424"/>
    </source>
</evidence>
<dbReference type="UniPathway" id="UPA00028">
    <property type="reaction ID" value="UER00003"/>
</dbReference>
<comment type="subcellular location">
    <subcellularLocation>
        <location evidence="7">Cytoplasm</location>
    </subcellularLocation>
</comment>
<dbReference type="Gene3D" id="3.20.20.60">
    <property type="entry name" value="Phosphoenolpyruvate-binding domains"/>
    <property type="match status" value="1"/>
</dbReference>
<organism evidence="11 12">
    <name type="scientific">Desulfomicrobium orale DSM 12838</name>
    <dbReference type="NCBI Taxonomy" id="888061"/>
    <lineage>
        <taxon>Bacteria</taxon>
        <taxon>Pseudomonadati</taxon>
        <taxon>Thermodesulfobacteriota</taxon>
        <taxon>Desulfovibrionia</taxon>
        <taxon>Desulfovibrionales</taxon>
        <taxon>Desulfomicrobiaceae</taxon>
        <taxon>Desulfomicrobium</taxon>
    </lineage>
</organism>
<reference evidence="12" key="1">
    <citation type="submission" date="2016-02" db="EMBL/GenBank/DDBJ databases">
        <authorList>
            <person name="Holder M.E."/>
            <person name="Ajami N.J."/>
            <person name="Petrosino J.F."/>
        </authorList>
    </citation>
    <scope>NUCLEOTIDE SEQUENCE [LARGE SCALE GENOMIC DNA]</scope>
    <source>
        <strain evidence="12">DSM 12838</strain>
    </source>
</reference>
<sequence>MRSLTDFHRSKKEGGKIVMMTAYDCPGGRLCEEAGVDVILVGDSLGMVVLGYDSTVPVTLEDMIHHSRAVRRGAKDTFILTDMPFLTYQISPAQALENAARLMREGGCDGVKLEGGAEIAAQVRALTTAGIPVCGHVGLTPQSATALGGYKVQARTAEAARKLLDDALALEAAGAFMIVVECVPAPVGGLVAGKVNVPVIGIGAGADCDGQVLVFHDALGMFDRFTPKFVRRFAEVGRAAREGLEEYAAQVRDGRFPAPEHSFGMQDEELRKIYGN</sequence>
<dbReference type="PANTHER" id="PTHR20881:SF0">
    <property type="entry name" value="3-METHYL-2-OXOBUTANOATE HYDROXYMETHYLTRANSFERASE"/>
    <property type="match status" value="1"/>
</dbReference>
<feature type="binding site" evidence="7 10">
    <location>
        <position position="43"/>
    </location>
    <ligand>
        <name>Mg(2+)</name>
        <dbReference type="ChEBI" id="CHEBI:18420"/>
    </ligand>
</feature>
<evidence type="ECO:0000313" key="12">
    <source>
        <dbReference type="Proteomes" id="UP000063964"/>
    </source>
</evidence>
<evidence type="ECO:0000256" key="7">
    <source>
        <dbReference type="HAMAP-Rule" id="MF_00156"/>
    </source>
</evidence>
<dbReference type="KEGG" id="doa:AXF15_12135"/>
<dbReference type="FunFam" id="3.20.20.60:FF:000003">
    <property type="entry name" value="3-methyl-2-oxobutanoate hydroxymethyltransferase"/>
    <property type="match status" value="1"/>
</dbReference>
<dbReference type="InterPro" id="IPR015813">
    <property type="entry name" value="Pyrv/PenolPyrv_kinase-like_dom"/>
</dbReference>
<accession>A0A0X8JRX8</accession>
<dbReference type="GO" id="GO:0003864">
    <property type="term" value="F:3-methyl-2-oxobutanoate hydroxymethyltransferase activity"/>
    <property type="evidence" value="ECO:0007669"/>
    <property type="project" value="UniProtKB-UniRule"/>
</dbReference>
<dbReference type="Pfam" id="PF02548">
    <property type="entry name" value="Pantoate_transf"/>
    <property type="match status" value="1"/>
</dbReference>
<dbReference type="PIRSF" id="PIRSF000388">
    <property type="entry name" value="Pantoate_hydroxy_MeTrfase"/>
    <property type="match status" value="1"/>
</dbReference>
<feature type="binding site" evidence="7 10">
    <location>
        <position position="82"/>
    </location>
    <ligand>
        <name>Mg(2+)</name>
        <dbReference type="ChEBI" id="CHEBI:18420"/>
    </ligand>
</feature>
<evidence type="ECO:0000256" key="4">
    <source>
        <dbReference type="ARBA" id="ARBA00022655"/>
    </source>
</evidence>
<keyword evidence="11" id="KW-0489">Methyltransferase</keyword>
<dbReference type="NCBIfam" id="NF001452">
    <property type="entry name" value="PRK00311.1"/>
    <property type="match status" value="1"/>
</dbReference>
<dbReference type="InterPro" id="IPR003700">
    <property type="entry name" value="Pantoate_hydroxy_MeTrfase"/>
</dbReference>
<dbReference type="CDD" id="cd06557">
    <property type="entry name" value="KPHMT-like"/>
    <property type="match status" value="1"/>
</dbReference>
<keyword evidence="5 7" id="KW-0808">Transferase</keyword>
<comment type="catalytic activity">
    <reaction evidence="7">
        <text>(6R)-5,10-methylene-5,6,7,8-tetrahydrofolate + 3-methyl-2-oxobutanoate + H2O = 2-dehydropantoate + (6S)-5,6,7,8-tetrahydrofolate</text>
        <dbReference type="Rhea" id="RHEA:11824"/>
        <dbReference type="ChEBI" id="CHEBI:11561"/>
        <dbReference type="ChEBI" id="CHEBI:11851"/>
        <dbReference type="ChEBI" id="CHEBI:15377"/>
        <dbReference type="ChEBI" id="CHEBI:15636"/>
        <dbReference type="ChEBI" id="CHEBI:57453"/>
        <dbReference type="EC" id="2.1.2.11"/>
    </reaction>
</comment>
<evidence type="ECO:0000256" key="1">
    <source>
        <dbReference type="ARBA" id="ARBA00005033"/>
    </source>
</evidence>
<dbReference type="AlphaFoldDB" id="A0A0X8JRX8"/>
<comment type="subunit">
    <text evidence="3 7">Homodecamer; pentamer of dimers.</text>
</comment>
<dbReference type="OrthoDB" id="9781789at2"/>
<dbReference type="PANTHER" id="PTHR20881">
    <property type="entry name" value="3-METHYL-2-OXOBUTANOATE HYDROXYMETHYLTRANSFERASE"/>
    <property type="match status" value="1"/>
</dbReference>
<dbReference type="SUPFAM" id="SSF51621">
    <property type="entry name" value="Phosphoenolpyruvate/pyruvate domain"/>
    <property type="match status" value="1"/>
</dbReference>
<dbReference type="STRING" id="888061.AXF15_12135"/>
<comment type="cofactor">
    <cofactor evidence="7 10">
        <name>Mg(2+)</name>
        <dbReference type="ChEBI" id="CHEBI:18420"/>
    </cofactor>
    <text evidence="7 10">Binds 1 Mg(2+) ion per subunit.</text>
</comment>
<keyword evidence="4 7" id="KW-0566">Pantothenate biosynthesis</keyword>
<keyword evidence="7 10" id="KW-0479">Metal-binding</keyword>
<dbReference type="InterPro" id="IPR040442">
    <property type="entry name" value="Pyrv_kinase-like_dom_sf"/>
</dbReference>
<dbReference type="RefSeq" id="WP_066607965.1">
    <property type="nucleotide sequence ID" value="NZ_CP014230.1"/>
</dbReference>
<evidence type="ECO:0000256" key="9">
    <source>
        <dbReference type="PIRSR" id="PIRSR000388-2"/>
    </source>
</evidence>
<evidence type="ECO:0000256" key="6">
    <source>
        <dbReference type="ARBA" id="ARBA00056497"/>
    </source>
</evidence>
<dbReference type="GO" id="GO:0005737">
    <property type="term" value="C:cytoplasm"/>
    <property type="evidence" value="ECO:0007669"/>
    <property type="project" value="UniProtKB-SubCell"/>
</dbReference>
<keyword evidence="7 10" id="KW-0460">Magnesium</keyword>
<evidence type="ECO:0000256" key="8">
    <source>
        <dbReference type="PIRSR" id="PIRSR000388-1"/>
    </source>
</evidence>
<comment type="similarity">
    <text evidence="2 7">Belongs to the PanB family.</text>
</comment>
<dbReference type="Proteomes" id="UP000063964">
    <property type="component" value="Chromosome"/>
</dbReference>
<dbReference type="GO" id="GO:0000287">
    <property type="term" value="F:magnesium ion binding"/>
    <property type="evidence" value="ECO:0007669"/>
    <property type="project" value="TreeGrafter"/>
</dbReference>
<comment type="function">
    <text evidence="6 7">Catalyzes the reversible reaction in which hydroxymethyl group from 5,10-methylenetetrahydrofolate is transferred onto alpha-ketoisovalerate to form ketopantoate.</text>
</comment>
<feature type="binding site" evidence="7 9">
    <location>
        <begin position="43"/>
        <end position="44"/>
    </location>
    <ligand>
        <name>3-methyl-2-oxobutanoate</name>
        <dbReference type="ChEBI" id="CHEBI:11851"/>
    </ligand>
</feature>
<evidence type="ECO:0000313" key="11">
    <source>
        <dbReference type="EMBL" id="AMD93773.1"/>
    </source>
</evidence>
<dbReference type="GO" id="GO:0032259">
    <property type="term" value="P:methylation"/>
    <property type="evidence" value="ECO:0007669"/>
    <property type="project" value="UniProtKB-KW"/>
</dbReference>
<proteinExistence type="inferred from homology"/>
<dbReference type="EMBL" id="CP014230">
    <property type="protein sequence ID" value="AMD93773.1"/>
    <property type="molecule type" value="Genomic_DNA"/>
</dbReference>
<gene>
    <name evidence="7" type="primary">panB</name>
    <name evidence="11" type="ORF">AXF15_12135</name>
</gene>
<feature type="binding site" evidence="7 10">
    <location>
        <position position="114"/>
    </location>
    <ligand>
        <name>Mg(2+)</name>
        <dbReference type="ChEBI" id="CHEBI:18420"/>
    </ligand>
</feature>
<keyword evidence="12" id="KW-1185">Reference proteome</keyword>
<protein>
    <recommendedName>
        <fullName evidence="7">3-methyl-2-oxobutanoate hydroxymethyltransferase</fullName>
        <ecNumber evidence="7">2.1.2.11</ecNumber>
    </recommendedName>
    <alternativeName>
        <fullName evidence="7">Ketopantoate hydroxymethyltransferase</fullName>
        <shortName evidence="7">KPHMT</shortName>
    </alternativeName>
</protein>
<feature type="binding site" evidence="7 9">
    <location>
        <position position="82"/>
    </location>
    <ligand>
        <name>3-methyl-2-oxobutanoate</name>
        <dbReference type="ChEBI" id="CHEBI:11851"/>
    </ligand>
</feature>
<feature type="active site" description="Proton acceptor" evidence="7 8">
    <location>
        <position position="181"/>
    </location>
</feature>
<comment type="pathway">
    <text evidence="1 7">Cofactor biosynthesis; (R)-pantothenate biosynthesis; (R)-pantoate from 3-methyl-2-oxobutanoate: step 1/2.</text>
</comment>
<dbReference type="GO" id="GO:0008168">
    <property type="term" value="F:methyltransferase activity"/>
    <property type="evidence" value="ECO:0007669"/>
    <property type="project" value="UniProtKB-KW"/>
</dbReference>
<keyword evidence="7" id="KW-0963">Cytoplasm</keyword>
<evidence type="ECO:0000256" key="2">
    <source>
        <dbReference type="ARBA" id="ARBA00008676"/>
    </source>
</evidence>
<dbReference type="HAMAP" id="MF_00156">
    <property type="entry name" value="PanB"/>
    <property type="match status" value="1"/>
</dbReference>
<evidence type="ECO:0000256" key="5">
    <source>
        <dbReference type="ARBA" id="ARBA00022679"/>
    </source>
</evidence>
<evidence type="ECO:0000256" key="10">
    <source>
        <dbReference type="PIRSR" id="PIRSR000388-3"/>
    </source>
</evidence>